<reference evidence="1 2" key="1">
    <citation type="submission" date="2024-06" db="EMBL/GenBank/DDBJ databases">
        <authorList>
            <person name="Li F."/>
        </authorList>
    </citation>
    <scope>NUCLEOTIDE SEQUENCE [LARGE SCALE GENOMIC DNA]</scope>
    <source>
        <strain evidence="1 2">GXAS 311</strain>
    </source>
</reference>
<sequence>MSDSVISWLLVAEIALPFAVLSIVLIFIIIRGRKSAKEAARNLILKIKNNEEGEKEATYNFLTQKLSIEESEAKKLAKKIINERKFLFRNLISGFLDKNTDAIASLEADMSRIVARYHSLDIQPQASETIVEDNPENLEKIQELQKEVKTLKHEVHVTLTTLNNIFAEFSSMFGEEVPDTEMSVDQIITAMESFSDKSVAGRDDDEPADESDDLMMGMSDEDDELDAFAEEIEEVSSEDVELADHDEAELSADELAEPAPEKEELDFSIDDELDDIDSALDELELGDAGGASQLSNDEPSWDEAFEESGDNKKE</sequence>
<evidence type="ECO:0000313" key="2">
    <source>
        <dbReference type="Proteomes" id="UP001548189"/>
    </source>
</evidence>
<dbReference type="Proteomes" id="UP001548189">
    <property type="component" value="Unassembled WGS sequence"/>
</dbReference>
<dbReference type="EMBL" id="JBEVCJ010000003">
    <property type="protein sequence ID" value="MET1254288.1"/>
    <property type="molecule type" value="Genomic_DNA"/>
</dbReference>
<gene>
    <name evidence="1" type="ORF">ABVT43_04015</name>
</gene>
<keyword evidence="2" id="KW-1185">Reference proteome</keyword>
<proteinExistence type="predicted"/>
<protein>
    <submittedName>
        <fullName evidence="1">Uncharacterized protein</fullName>
    </submittedName>
</protein>
<evidence type="ECO:0000313" key="1">
    <source>
        <dbReference type="EMBL" id="MET1254288.1"/>
    </source>
</evidence>
<accession>A0ABV2BRC3</accession>
<name>A0ABV2BRC3_9GAMM</name>
<comment type="caution">
    <text evidence="1">The sequence shown here is derived from an EMBL/GenBank/DDBJ whole genome shotgun (WGS) entry which is preliminary data.</text>
</comment>
<organism evidence="1 2">
    <name type="scientific">Aliikangiella maris</name>
    <dbReference type="NCBI Taxonomy" id="3162458"/>
    <lineage>
        <taxon>Bacteria</taxon>
        <taxon>Pseudomonadati</taxon>
        <taxon>Pseudomonadota</taxon>
        <taxon>Gammaproteobacteria</taxon>
        <taxon>Oceanospirillales</taxon>
        <taxon>Pleioneaceae</taxon>
        <taxon>Aliikangiella</taxon>
    </lineage>
</organism>